<evidence type="ECO:0000256" key="1">
    <source>
        <dbReference type="ARBA" id="ARBA00022737"/>
    </source>
</evidence>
<dbReference type="Gene3D" id="2.20.110.10">
    <property type="entry name" value="Histone H3 K4-specific methyltransferase SET7/9 N-terminal domain"/>
    <property type="match status" value="4"/>
</dbReference>
<dbReference type="AlphaFoldDB" id="A0C7B4"/>
<dbReference type="RefSeq" id="XP_001434078.1">
    <property type="nucleotide sequence ID" value="XM_001434041.1"/>
</dbReference>
<dbReference type="STRING" id="5888.A0C7B4"/>
<keyword evidence="3" id="KW-1185">Reference proteome</keyword>
<dbReference type="PROSITE" id="PS50096">
    <property type="entry name" value="IQ"/>
    <property type="match status" value="1"/>
</dbReference>
<proteinExistence type="predicted"/>
<dbReference type="InterPro" id="IPR003409">
    <property type="entry name" value="MORN"/>
</dbReference>
<dbReference type="OMA" id="LDHIYIG"/>
<dbReference type="SMART" id="SM00015">
    <property type="entry name" value="IQ"/>
    <property type="match status" value="1"/>
</dbReference>
<reference evidence="2 3" key="1">
    <citation type="journal article" date="2006" name="Nature">
        <title>Global trends of whole-genome duplications revealed by the ciliate Paramecium tetraurelia.</title>
        <authorList>
            <consortium name="Genoscope"/>
            <person name="Aury J.-M."/>
            <person name="Jaillon O."/>
            <person name="Duret L."/>
            <person name="Noel B."/>
            <person name="Jubin C."/>
            <person name="Porcel B.M."/>
            <person name="Segurens B."/>
            <person name="Daubin V."/>
            <person name="Anthouard V."/>
            <person name="Aiach N."/>
            <person name="Arnaiz O."/>
            <person name="Billaut A."/>
            <person name="Beisson J."/>
            <person name="Blanc I."/>
            <person name="Bouhouche K."/>
            <person name="Camara F."/>
            <person name="Duharcourt S."/>
            <person name="Guigo R."/>
            <person name="Gogendeau D."/>
            <person name="Katinka M."/>
            <person name="Keller A.-M."/>
            <person name="Kissmehl R."/>
            <person name="Klotz C."/>
            <person name="Koll F."/>
            <person name="Le Moue A."/>
            <person name="Lepere C."/>
            <person name="Malinsky S."/>
            <person name="Nowacki M."/>
            <person name="Nowak J.K."/>
            <person name="Plattner H."/>
            <person name="Poulain J."/>
            <person name="Ruiz F."/>
            <person name="Serrano V."/>
            <person name="Zagulski M."/>
            <person name="Dessen P."/>
            <person name="Betermier M."/>
            <person name="Weissenbach J."/>
            <person name="Scarpelli C."/>
            <person name="Schachter V."/>
            <person name="Sperling L."/>
            <person name="Meyer E."/>
            <person name="Cohen J."/>
            <person name="Wincker P."/>
        </authorList>
    </citation>
    <scope>NUCLEOTIDE SEQUENCE [LARGE SCALE GENOMIC DNA]</scope>
    <source>
        <strain evidence="2 3">Stock d4-2</strain>
    </source>
</reference>
<dbReference type="Proteomes" id="UP000000600">
    <property type="component" value="Unassembled WGS sequence"/>
</dbReference>
<dbReference type="InterPro" id="IPR000048">
    <property type="entry name" value="IQ_motif_EF-hand-BS"/>
</dbReference>
<dbReference type="PANTHER" id="PTHR43215">
    <property type="entry name" value="RADIAL SPOKE HEAD 1 HOMOLOG"/>
    <property type="match status" value="1"/>
</dbReference>
<gene>
    <name evidence="2" type="ORF">GSPATT00035811001</name>
</gene>
<keyword evidence="1" id="KW-0677">Repeat</keyword>
<dbReference type="Pfam" id="PF02493">
    <property type="entry name" value="MORN"/>
    <property type="match status" value="9"/>
</dbReference>
<dbReference type="EMBL" id="CT868047">
    <property type="protein sequence ID" value="CAK66681.1"/>
    <property type="molecule type" value="Genomic_DNA"/>
</dbReference>
<dbReference type="eggNOG" id="KOG0231">
    <property type="taxonomic scope" value="Eukaryota"/>
</dbReference>
<protein>
    <recommendedName>
        <fullName evidence="4">MORN repeat protein</fullName>
    </recommendedName>
</protein>
<dbReference type="PANTHER" id="PTHR43215:SF14">
    <property type="entry name" value="RADIAL SPOKE HEAD 1 HOMOLOG"/>
    <property type="match status" value="1"/>
</dbReference>
<dbReference type="SMART" id="SM00698">
    <property type="entry name" value="MORN"/>
    <property type="match status" value="9"/>
</dbReference>
<dbReference type="KEGG" id="ptm:GSPATT00035811001"/>
<dbReference type="HOGENOM" id="CLU_032017_1_1_1"/>
<evidence type="ECO:0008006" key="4">
    <source>
        <dbReference type="Google" id="ProtNLM"/>
    </source>
</evidence>
<evidence type="ECO:0000313" key="3">
    <source>
        <dbReference type="Proteomes" id="UP000000600"/>
    </source>
</evidence>
<dbReference type="Pfam" id="PF00612">
    <property type="entry name" value="IQ"/>
    <property type="match status" value="1"/>
</dbReference>
<dbReference type="OrthoDB" id="283149at2759"/>
<dbReference type="InParanoid" id="A0C7B4"/>
<dbReference type="Gene3D" id="1.20.5.190">
    <property type="match status" value="1"/>
</dbReference>
<dbReference type="SUPFAM" id="SSF82185">
    <property type="entry name" value="Histone H3 K4-specific methyltransferase SET7/9 N-terminal domain"/>
    <property type="match status" value="2"/>
</dbReference>
<sequence>MGNCCGQSSIMECHQQQIVTKDLLGEEYANKAALTIQSYVRGYLIRKKHRNHKNNSVAITATNEYSYSNKQSRQEIQLVDLKGLNSISKETNIPQNLKTIEKVPETLDNQTKSVHLFFKFDSLFQLRQGLPKFIYEESQLEPGLITRGPVQDELDHIYIGQWKDNAKWGRGIQYWSDGSYYEGYWRDNKQNGKGRLIHVEGDVYEGDWLDDKAHGQGKLTTSNGGYYVGGWINDKQNGQGKELWPDGASFEGHYVDGMKFGQGIYTVANGSQYVGEFADNCFCGFGTYKCSDGTKYIGYWKQNKMNGQGEFHWNDGSKYIGEFLNDLRDGFGTFYYGDGRIYKGQWKIGKRHGNGTYIGRNKVEKQGKWQNGIFVVWEKQFTNSSVGDDALFH</sequence>
<accession>A0C7B4</accession>
<dbReference type="GeneID" id="5019862"/>
<name>A0C7B4_PARTE</name>
<organism evidence="2 3">
    <name type="scientific">Paramecium tetraurelia</name>
    <dbReference type="NCBI Taxonomy" id="5888"/>
    <lineage>
        <taxon>Eukaryota</taxon>
        <taxon>Sar</taxon>
        <taxon>Alveolata</taxon>
        <taxon>Ciliophora</taxon>
        <taxon>Intramacronucleata</taxon>
        <taxon>Oligohymenophorea</taxon>
        <taxon>Peniculida</taxon>
        <taxon>Parameciidae</taxon>
        <taxon>Paramecium</taxon>
    </lineage>
</organism>
<evidence type="ECO:0000313" key="2">
    <source>
        <dbReference type="EMBL" id="CAK66681.1"/>
    </source>
</evidence>